<name>A0A4Q1BIN3_TREME</name>
<keyword evidence="9" id="KW-1185">Reference proteome</keyword>
<evidence type="ECO:0000256" key="4">
    <source>
        <dbReference type="ARBA" id="ARBA00022989"/>
    </source>
</evidence>
<sequence length="266" mass="29132">MPAVDPHYLWALGHGLMLSCSLYILLQTLFFRPTPTTIYKIGYSGALMSYAIVVLKTLGKPQLTQPWIRRAFVDENVQYAVLALYWWISKPINISVLPFATFSTFHCLTFLRTNIIPKFVPAPPPAQAGQPRPPPALLEATGRKIQIWVKSNYDRAMRFVAYAELAILARVIVGALTFRTSLIAPIFVAHFIRFRYHASPFTREAVTAVSTRVDGFVAGKGQAVENAWATVKRLLSSWGGMAVGQGPQPGPAAGAGAAAGPAPRRP</sequence>
<protein>
    <submittedName>
        <fullName evidence="8">Endoplasmic reticulum protein</fullName>
    </submittedName>
</protein>
<feature type="compositionally biased region" description="Low complexity" evidence="6">
    <location>
        <begin position="251"/>
        <end position="266"/>
    </location>
</feature>
<gene>
    <name evidence="8" type="ORF">M231_05168</name>
</gene>
<comment type="subcellular location">
    <subcellularLocation>
        <location evidence="1">Membrane</location>
        <topology evidence="1">Multi-pass membrane protein</topology>
    </subcellularLocation>
</comment>
<dbReference type="OrthoDB" id="5581259at2759"/>
<evidence type="ECO:0000256" key="5">
    <source>
        <dbReference type="ARBA" id="ARBA00023136"/>
    </source>
</evidence>
<evidence type="ECO:0000256" key="7">
    <source>
        <dbReference type="SAM" id="Phobius"/>
    </source>
</evidence>
<dbReference type="InterPro" id="IPR005344">
    <property type="entry name" value="TMEM33/Pom33"/>
</dbReference>
<dbReference type="STRING" id="5217.A0A4Q1BIN3"/>
<dbReference type="AlphaFoldDB" id="A0A4Q1BIN3"/>
<accession>A0A4Q1BIN3</accession>
<evidence type="ECO:0000256" key="3">
    <source>
        <dbReference type="ARBA" id="ARBA00022692"/>
    </source>
</evidence>
<feature type="region of interest" description="Disordered" evidence="6">
    <location>
        <begin position="245"/>
        <end position="266"/>
    </location>
</feature>
<dbReference type="EMBL" id="SDIL01000066">
    <property type="protein sequence ID" value="RXK37543.1"/>
    <property type="molecule type" value="Genomic_DNA"/>
</dbReference>
<organism evidence="8 9">
    <name type="scientific">Tremella mesenterica</name>
    <name type="common">Jelly fungus</name>
    <dbReference type="NCBI Taxonomy" id="5217"/>
    <lineage>
        <taxon>Eukaryota</taxon>
        <taxon>Fungi</taxon>
        <taxon>Dikarya</taxon>
        <taxon>Basidiomycota</taxon>
        <taxon>Agaricomycotina</taxon>
        <taxon>Tremellomycetes</taxon>
        <taxon>Tremellales</taxon>
        <taxon>Tremellaceae</taxon>
        <taxon>Tremella</taxon>
    </lineage>
</organism>
<evidence type="ECO:0000256" key="1">
    <source>
        <dbReference type="ARBA" id="ARBA00004141"/>
    </source>
</evidence>
<reference evidence="8 9" key="1">
    <citation type="submission" date="2016-06" db="EMBL/GenBank/DDBJ databases">
        <title>Evolution of pathogenesis and genome organization in the Tremellales.</title>
        <authorList>
            <person name="Cuomo C."/>
            <person name="Litvintseva A."/>
            <person name="Heitman J."/>
            <person name="Chen Y."/>
            <person name="Sun S."/>
            <person name="Springer D."/>
            <person name="Dromer F."/>
            <person name="Young S."/>
            <person name="Zeng Q."/>
            <person name="Chapman S."/>
            <person name="Gujja S."/>
            <person name="Saif S."/>
            <person name="Birren B."/>
        </authorList>
    </citation>
    <scope>NUCLEOTIDE SEQUENCE [LARGE SCALE GENOMIC DNA]</scope>
    <source>
        <strain evidence="8 9">ATCC 28783</strain>
    </source>
</reference>
<dbReference type="GO" id="GO:0061024">
    <property type="term" value="P:membrane organization"/>
    <property type="evidence" value="ECO:0007669"/>
    <property type="project" value="TreeGrafter"/>
</dbReference>
<feature type="transmembrane region" description="Helical" evidence="7">
    <location>
        <begin position="159"/>
        <end position="178"/>
    </location>
</feature>
<evidence type="ECO:0000256" key="2">
    <source>
        <dbReference type="ARBA" id="ARBA00007322"/>
    </source>
</evidence>
<keyword evidence="3 7" id="KW-0812">Transmembrane</keyword>
<dbReference type="PANTHER" id="PTHR12703:SF4">
    <property type="entry name" value="TRANSMEMBRANE PROTEIN 33"/>
    <property type="match status" value="1"/>
</dbReference>
<evidence type="ECO:0000313" key="9">
    <source>
        <dbReference type="Proteomes" id="UP000289152"/>
    </source>
</evidence>
<dbReference type="GO" id="GO:0016020">
    <property type="term" value="C:membrane"/>
    <property type="evidence" value="ECO:0007669"/>
    <property type="project" value="UniProtKB-SubCell"/>
</dbReference>
<evidence type="ECO:0000313" key="8">
    <source>
        <dbReference type="EMBL" id="RXK37543.1"/>
    </source>
</evidence>
<keyword evidence="5 7" id="KW-0472">Membrane</keyword>
<evidence type="ECO:0000256" key="6">
    <source>
        <dbReference type="SAM" id="MobiDB-lite"/>
    </source>
</evidence>
<dbReference type="Pfam" id="PF03661">
    <property type="entry name" value="TMEM33_Pom33"/>
    <property type="match status" value="1"/>
</dbReference>
<dbReference type="PANTHER" id="PTHR12703">
    <property type="entry name" value="TRANSMEMBRANE PROTEIN 33"/>
    <property type="match status" value="1"/>
</dbReference>
<dbReference type="GO" id="GO:0005783">
    <property type="term" value="C:endoplasmic reticulum"/>
    <property type="evidence" value="ECO:0007669"/>
    <property type="project" value="TreeGrafter"/>
</dbReference>
<dbReference type="Proteomes" id="UP000289152">
    <property type="component" value="Unassembled WGS sequence"/>
</dbReference>
<dbReference type="VEuPathDB" id="FungiDB:TREMEDRAFT_36807"/>
<comment type="similarity">
    <text evidence="2">Belongs to the PER33/POM33 family.</text>
</comment>
<comment type="caution">
    <text evidence="8">The sequence shown here is derived from an EMBL/GenBank/DDBJ whole genome shotgun (WGS) entry which is preliminary data.</text>
</comment>
<dbReference type="OMA" id="RAYVWIT"/>
<proteinExistence type="inferred from homology"/>
<dbReference type="InParanoid" id="A0A4Q1BIN3"/>
<feature type="transmembrane region" description="Helical" evidence="7">
    <location>
        <begin position="38"/>
        <end position="59"/>
    </location>
</feature>
<keyword evidence="4 7" id="KW-1133">Transmembrane helix</keyword>
<dbReference type="InterPro" id="IPR051645">
    <property type="entry name" value="PER33/POM33_regulator"/>
</dbReference>
<dbReference type="GO" id="GO:0071786">
    <property type="term" value="P:endoplasmic reticulum tubular network organization"/>
    <property type="evidence" value="ECO:0007669"/>
    <property type="project" value="TreeGrafter"/>
</dbReference>
<feature type="transmembrane region" description="Helical" evidence="7">
    <location>
        <begin position="7"/>
        <end position="26"/>
    </location>
</feature>
<dbReference type="FunCoup" id="A0A4Q1BIN3">
    <property type="interactions" value="133"/>
</dbReference>